<evidence type="ECO:0000313" key="2">
    <source>
        <dbReference type="Proteomes" id="UP000275408"/>
    </source>
</evidence>
<comment type="caution">
    <text evidence="1">The sequence shown here is derived from an EMBL/GenBank/DDBJ whole genome shotgun (WGS) entry which is preliminary data.</text>
</comment>
<dbReference type="EMBL" id="RCHS01003951">
    <property type="protein sequence ID" value="RMX38735.1"/>
    <property type="molecule type" value="Genomic_DNA"/>
</dbReference>
<organism evidence="1 2">
    <name type="scientific">Pocillopora damicornis</name>
    <name type="common">Cauliflower coral</name>
    <name type="synonym">Millepora damicornis</name>
    <dbReference type="NCBI Taxonomy" id="46731"/>
    <lineage>
        <taxon>Eukaryota</taxon>
        <taxon>Metazoa</taxon>
        <taxon>Cnidaria</taxon>
        <taxon>Anthozoa</taxon>
        <taxon>Hexacorallia</taxon>
        <taxon>Scleractinia</taxon>
        <taxon>Astrocoeniina</taxon>
        <taxon>Pocilloporidae</taxon>
        <taxon>Pocillopora</taxon>
    </lineage>
</organism>
<accession>A0A3M6TBG6</accession>
<evidence type="ECO:0000313" key="1">
    <source>
        <dbReference type="EMBL" id="RMX38735.1"/>
    </source>
</evidence>
<dbReference type="AlphaFoldDB" id="A0A3M6TBG6"/>
<proteinExistence type="predicted"/>
<keyword evidence="2" id="KW-1185">Reference proteome</keyword>
<sequence length="107" mass="12128">MLYINKYATNAHERSNENVICLSTKGSFKGDLHNCMGNEHCSEEDASSKLTSGEIHCTPMITTKLLIILSYDYYMIVTYFPSRRTGITRYRVACTELISPLPPSLAW</sequence>
<name>A0A3M6TBG6_POCDA</name>
<dbReference type="Proteomes" id="UP000275408">
    <property type="component" value="Unassembled WGS sequence"/>
</dbReference>
<protein>
    <submittedName>
        <fullName evidence="1">Uncharacterized protein</fullName>
    </submittedName>
</protein>
<reference evidence="1 2" key="1">
    <citation type="journal article" date="2018" name="Sci. Rep.">
        <title>Comparative analysis of the Pocillopora damicornis genome highlights role of immune system in coral evolution.</title>
        <authorList>
            <person name="Cunning R."/>
            <person name="Bay R.A."/>
            <person name="Gillette P."/>
            <person name="Baker A.C."/>
            <person name="Traylor-Knowles N."/>
        </authorList>
    </citation>
    <scope>NUCLEOTIDE SEQUENCE [LARGE SCALE GENOMIC DNA]</scope>
    <source>
        <strain evidence="1">RSMAS</strain>
        <tissue evidence="1">Whole animal</tissue>
    </source>
</reference>
<gene>
    <name evidence="1" type="ORF">pdam_00012431</name>
</gene>